<dbReference type="CDD" id="cd05289">
    <property type="entry name" value="MDR_like_2"/>
    <property type="match status" value="1"/>
</dbReference>
<dbReference type="Gene3D" id="3.90.180.10">
    <property type="entry name" value="Medium-chain alcohol dehydrogenases, catalytic domain"/>
    <property type="match status" value="1"/>
</dbReference>
<dbReference type="InterPro" id="IPR002364">
    <property type="entry name" value="Quin_OxRdtase/zeta-crystal_CS"/>
</dbReference>
<dbReference type="EMBL" id="CP014145">
    <property type="protein sequence ID" value="AMB59593.1"/>
    <property type="molecule type" value="Genomic_DNA"/>
</dbReference>
<dbReference type="AlphaFoldDB" id="A0A0X8E545"/>
<dbReference type="Proteomes" id="UP000058305">
    <property type="component" value="Chromosome"/>
</dbReference>
<evidence type="ECO:0000313" key="4">
    <source>
        <dbReference type="Proteomes" id="UP000058305"/>
    </source>
</evidence>
<proteinExistence type="predicted"/>
<dbReference type="Pfam" id="PF08240">
    <property type="entry name" value="ADH_N"/>
    <property type="match status" value="1"/>
</dbReference>
<dbReference type="InterPro" id="IPR036291">
    <property type="entry name" value="NAD(P)-bd_dom_sf"/>
</dbReference>
<name>A0A0X8E545_9MICO</name>
<dbReference type="PANTHER" id="PTHR11695:SF294">
    <property type="entry name" value="RETICULON-4-INTERACTING PROTEIN 1, MITOCHONDRIAL"/>
    <property type="match status" value="1"/>
</dbReference>
<organism evidence="3 4">
    <name type="scientific">Microterricola viridarii</name>
    <dbReference type="NCBI Taxonomy" id="412690"/>
    <lineage>
        <taxon>Bacteria</taxon>
        <taxon>Bacillati</taxon>
        <taxon>Actinomycetota</taxon>
        <taxon>Actinomycetes</taxon>
        <taxon>Micrococcales</taxon>
        <taxon>Microbacteriaceae</taxon>
        <taxon>Microterricola</taxon>
    </lineage>
</organism>
<dbReference type="InterPro" id="IPR011032">
    <property type="entry name" value="GroES-like_sf"/>
</dbReference>
<evidence type="ECO:0000256" key="1">
    <source>
        <dbReference type="ARBA" id="ARBA00023002"/>
    </source>
</evidence>
<dbReference type="SMART" id="SM00829">
    <property type="entry name" value="PKS_ER"/>
    <property type="match status" value="1"/>
</dbReference>
<evidence type="ECO:0000259" key="2">
    <source>
        <dbReference type="SMART" id="SM00829"/>
    </source>
</evidence>
<dbReference type="InterPro" id="IPR013154">
    <property type="entry name" value="ADH-like_N"/>
</dbReference>
<keyword evidence="1" id="KW-0560">Oxidoreductase</keyword>
<dbReference type="GO" id="GO:0016491">
    <property type="term" value="F:oxidoreductase activity"/>
    <property type="evidence" value="ECO:0007669"/>
    <property type="project" value="UniProtKB-KW"/>
</dbReference>
<dbReference type="InterPro" id="IPR020843">
    <property type="entry name" value="ER"/>
</dbReference>
<feature type="domain" description="Enoyl reductase (ER)" evidence="2">
    <location>
        <begin position="28"/>
        <end position="331"/>
    </location>
</feature>
<dbReference type="Gene3D" id="3.40.50.720">
    <property type="entry name" value="NAD(P)-binding Rossmann-like Domain"/>
    <property type="match status" value="1"/>
</dbReference>
<dbReference type="Pfam" id="PF13602">
    <property type="entry name" value="ADH_zinc_N_2"/>
    <property type="match status" value="1"/>
</dbReference>
<reference evidence="3 4" key="1">
    <citation type="journal article" date="2016" name="J. Biotechnol.">
        <title>First complete genome sequence of a species in the genus Microterricola, an extremophilic cold active enzyme producing bacterial strain ERGS5:02 isolated from Sikkim Himalaya.</title>
        <authorList>
            <person name="Himanshu"/>
            <person name="Swarnkar M.K."/>
            <person name="Singh D."/>
            <person name="Kumar R."/>
        </authorList>
    </citation>
    <scope>NUCLEOTIDE SEQUENCE [LARGE SCALE GENOMIC DNA]</scope>
    <source>
        <strain evidence="3 4">ERGS5:02</strain>
    </source>
</reference>
<reference evidence="4" key="2">
    <citation type="submission" date="2016-01" db="EMBL/GenBank/DDBJ databases">
        <title>First complete genome sequence of a species in the genus Microterricola, an extremophilic cold active enzyme producing strain ERGS5:02 isolated from Sikkim Himalaya.</title>
        <authorList>
            <person name="Kumar R."/>
            <person name="Singh D."/>
            <person name="Swarnkar M.K."/>
        </authorList>
    </citation>
    <scope>NUCLEOTIDE SEQUENCE [LARGE SCALE GENOMIC DNA]</scope>
    <source>
        <strain evidence="4">ERGS5:02</strain>
    </source>
</reference>
<protein>
    <submittedName>
        <fullName evidence="3">NADPH:quinone reductase</fullName>
    </submittedName>
</protein>
<dbReference type="PROSITE" id="PS01162">
    <property type="entry name" value="QOR_ZETA_CRYSTAL"/>
    <property type="match status" value="1"/>
</dbReference>
<dbReference type="PANTHER" id="PTHR11695">
    <property type="entry name" value="ALCOHOL DEHYDROGENASE RELATED"/>
    <property type="match status" value="1"/>
</dbReference>
<evidence type="ECO:0000313" key="3">
    <source>
        <dbReference type="EMBL" id="AMB59593.1"/>
    </source>
</evidence>
<dbReference type="InterPro" id="IPR050700">
    <property type="entry name" value="YIM1/Zinc_Alcohol_DH_Fams"/>
</dbReference>
<dbReference type="SUPFAM" id="SSF51735">
    <property type="entry name" value="NAD(P)-binding Rossmann-fold domains"/>
    <property type="match status" value="1"/>
</dbReference>
<sequence length="338" mass="35922">MRSVRCAIEERRMPEPKTMRAAVIDRLGDASELHLAEAPLPLRISDELLVRVVAAGVNPIDAKTRAGRGTAAAIESFPTVLGLDFAGIVEQVPYAAHPLQPGDAVYGMGRYPRGGGSYAEYISVSSMSVLPKPASLSFAEAAATPVAALTAWGMVVDLAKAHQGQRMLVHAGAGGVGHFAVQFARFFGAHVTATGSASNAEFLRGLGAHETIDYRSERFEERVRDIDVVIDLIGNVHADTGTRSLDVLRPGGLLVNAPTGSWPSLAADAAARGIRATGYNISPDARTLAVISRLIEQGQVRPHVDRVLPLAEAAEAHRLQETGHVRGKLVLRVDDELN</sequence>
<keyword evidence="4" id="KW-1185">Reference proteome</keyword>
<dbReference type="GO" id="GO:0008270">
    <property type="term" value="F:zinc ion binding"/>
    <property type="evidence" value="ECO:0007669"/>
    <property type="project" value="InterPro"/>
</dbReference>
<dbReference type="KEGG" id="mvd:AWU67_12755"/>
<gene>
    <name evidence="3" type="ORF">AWU67_12755</name>
</gene>
<accession>A0A0X8E545</accession>
<dbReference type="SUPFAM" id="SSF50129">
    <property type="entry name" value="GroES-like"/>
    <property type="match status" value="1"/>
</dbReference>